<keyword evidence="2" id="KW-1185">Reference proteome</keyword>
<comment type="caution">
    <text evidence="1">The sequence shown here is derived from an EMBL/GenBank/DDBJ whole genome shotgun (WGS) entry which is preliminary data.</text>
</comment>
<evidence type="ECO:0000313" key="1">
    <source>
        <dbReference type="EMBL" id="KAI3794426.1"/>
    </source>
</evidence>
<protein>
    <submittedName>
        <fullName evidence="1">Uncharacterized protein</fullName>
    </submittedName>
</protein>
<reference evidence="1 2" key="2">
    <citation type="journal article" date="2022" name="Mol. Ecol. Resour.">
        <title>The genomes of chicory, endive, great burdock and yacon provide insights into Asteraceae paleo-polyploidization history and plant inulin production.</title>
        <authorList>
            <person name="Fan W."/>
            <person name="Wang S."/>
            <person name="Wang H."/>
            <person name="Wang A."/>
            <person name="Jiang F."/>
            <person name="Liu H."/>
            <person name="Zhao H."/>
            <person name="Xu D."/>
            <person name="Zhang Y."/>
        </authorList>
    </citation>
    <scope>NUCLEOTIDE SEQUENCE [LARGE SCALE GENOMIC DNA]</scope>
    <source>
        <strain evidence="2">cv. Yunnan</strain>
        <tissue evidence="1">Leaves</tissue>
    </source>
</reference>
<reference evidence="2" key="1">
    <citation type="journal article" date="2022" name="Mol. Ecol. Resour.">
        <title>The genomes of chicory, endive, great burdock and yacon provide insights into Asteraceae palaeo-polyploidization history and plant inulin production.</title>
        <authorList>
            <person name="Fan W."/>
            <person name="Wang S."/>
            <person name="Wang H."/>
            <person name="Wang A."/>
            <person name="Jiang F."/>
            <person name="Liu H."/>
            <person name="Zhao H."/>
            <person name="Xu D."/>
            <person name="Zhang Y."/>
        </authorList>
    </citation>
    <scope>NUCLEOTIDE SEQUENCE [LARGE SCALE GENOMIC DNA]</scope>
    <source>
        <strain evidence="2">cv. Yunnan</strain>
    </source>
</reference>
<proteinExistence type="predicted"/>
<organism evidence="1 2">
    <name type="scientific">Smallanthus sonchifolius</name>
    <dbReference type="NCBI Taxonomy" id="185202"/>
    <lineage>
        <taxon>Eukaryota</taxon>
        <taxon>Viridiplantae</taxon>
        <taxon>Streptophyta</taxon>
        <taxon>Embryophyta</taxon>
        <taxon>Tracheophyta</taxon>
        <taxon>Spermatophyta</taxon>
        <taxon>Magnoliopsida</taxon>
        <taxon>eudicotyledons</taxon>
        <taxon>Gunneridae</taxon>
        <taxon>Pentapetalae</taxon>
        <taxon>asterids</taxon>
        <taxon>campanulids</taxon>
        <taxon>Asterales</taxon>
        <taxon>Asteraceae</taxon>
        <taxon>Asteroideae</taxon>
        <taxon>Heliantheae alliance</taxon>
        <taxon>Millerieae</taxon>
        <taxon>Smallanthus</taxon>
    </lineage>
</organism>
<evidence type="ECO:0000313" key="2">
    <source>
        <dbReference type="Proteomes" id="UP001056120"/>
    </source>
</evidence>
<accession>A0ACB9HGM7</accession>
<gene>
    <name evidence="1" type="ORF">L1987_37058</name>
</gene>
<dbReference type="EMBL" id="CM042029">
    <property type="protein sequence ID" value="KAI3794426.1"/>
    <property type="molecule type" value="Genomic_DNA"/>
</dbReference>
<name>A0ACB9HGM7_9ASTR</name>
<dbReference type="Proteomes" id="UP001056120">
    <property type="component" value="Linkage Group LG12"/>
</dbReference>
<sequence>MEEMSYFQPSFSMPPIPPSVLVPRSITQTRPRTPPRTRPQTQPQTRPETKPETRPHYPAITDGDEYYSHSSNFTPLTSMIIMKYMGIDSSEKGNQIGPGERIKLVRMLYKQALKDSEVRDEIFEQISKKTRNGLDRQHLIRAWELMYLCASCMPPSKDIGGNLSEYIHDVVHNADTYPDVQVLAMNALNALKCSVKVGPRHTVPCREEIEALLIGKKLTIKVFLLDETYEEISYHMATTVSNVVEEVAGIIKLSPYSNFSLFECRKSPEPGNEEYIGLDDKKYIGDLLAEFKLTKDPSKGEISQCKLTFKKKLFLESDEAITDPIFVQPNYYMFNYNMIIF</sequence>